<name>A0A1E3P1Y7_WICAA</name>
<keyword evidence="4" id="KW-1185">Reference proteome</keyword>
<evidence type="ECO:0000256" key="1">
    <source>
        <dbReference type="SAM" id="SignalP"/>
    </source>
</evidence>
<sequence length="162" mass="19023">MKFLQSFLVAAVAFTSLVNAIHIVKPREDYKAFLNEVFRAKNASIVKYVNDKDDHYQAFDSNFYDALHQIFGDEHGVQFVEVECNENPQTCENHHVEETPSLRFFKKCGDIHVGHILSHDVSYQARTKDLSERIYEFIENADKHCLEVFRYRNNFGRQWSSQ</sequence>
<dbReference type="Pfam" id="PF00085">
    <property type="entry name" value="Thioredoxin"/>
    <property type="match status" value="1"/>
</dbReference>
<evidence type="ECO:0000313" key="4">
    <source>
        <dbReference type="Proteomes" id="UP000094112"/>
    </source>
</evidence>
<dbReference type="RefSeq" id="XP_019038411.1">
    <property type="nucleotide sequence ID" value="XM_019183593.1"/>
</dbReference>
<dbReference type="InterPro" id="IPR036249">
    <property type="entry name" value="Thioredoxin-like_sf"/>
</dbReference>
<dbReference type="EMBL" id="KV454211">
    <property type="protein sequence ID" value="ODQ59204.1"/>
    <property type="molecule type" value="Genomic_DNA"/>
</dbReference>
<protein>
    <recommendedName>
        <fullName evidence="2">Thioredoxin domain-containing protein</fullName>
    </recommendedName>
</protein>
<feature type="chain" id="PRO_5009133623" description="Thioredoxin domain-containing protein" evidence="1">
    <location>
        <begin position="21"/>
        <end position="162"/>
    </location>
</feature>
<keyword evidence="1" id="KW-0732">Signal</keyword>
<dbReference type="InterPro" id="IPR013766">
    <property type="entry name" value="Thioredoxin_domain"/>
</dbReference>
<dbReference type="AlphaFoldDB" id="A0A1E3P1Y7"/>
<dbReference type="Proteomes" id="UP000094112">
    <property type="component" value="Unassembled WGS sequence"/>
</dbReference>
<proteinExistence type="predicted"/>
<evidence type="ECO:0000259" key="2">
    <source>
        <dbReference type="Pfam" id="PF00085"/>
    </source>
</evidence>
<accession>A0A1E3P1Y7</accession>
<organism evidence="3 4">
    <name type="scientific">Wickerhamomyces anomalus (strain ATCC 58044 / CBS 1984 / NCYC 433 / NRRL Y-366-8)</name>
    <name type="common">Yeast</name>
    <name type="synonym">Hansenula anomala</name>
    <dbReference type="NCBI Taxonomy" id="683960"/>
    <lineage>
        <taxon>Eukaryota</taxon>
        <taxon>Fungi</taxon>
        <taxon>Dikarya</taxon>
        <taxon>Ascomycota</taxon>
        <taxon>Saccharomycotina</taxon>
        <taxon>Saccharomycetes</taxon>
        <taxon>Phaffomycetales</taxon>
        <taxon>Wickerhamomycetaceae</taxon>
        <taxon>Wickerhamomyces</taxon>
    </lineage>
</organism>
<dbReference type="Gene3D" id="3.40.30.10">
    <property type="entry name" value="Glutaredoxin"/>
    <property type="match status" value="1"/>
</dbReference>
<gene>
    <name evidence="3" type="ORF">WICANDRAFT_63698</name>
</gene>
<feature type="domain" description="Thioredoxin" evidence="2">
    <location>
        <begin position="31"/>
        <end position="108"/>
    </location>
</feature>
<evidence type="ECO:0000313" key="3">
    <source>
        <dbReference type="EMBL" id="ODQ59204.1"/>
    </source>
</evidence>
<dbReference type="SUPFAM" id="SSF52833">
    <property type="entry name" value="Thioredoxin-like"/>
    <property type="match status" value="1"/>
</dbReference>
<dbReference type="GeneID" id="30200839"/>
<feature type="signal peptide" evidence="1">
    <location>
        <begin position="1"/>
        <end position="20"/>
    </location>
</feature>
<reference evidence="3 4" key="1">
    <citation type="journal article" date="2016" name="Proc. Natl. Acad. Sci. U.S.A.">
        <title>Comparative genomics of biotechnologically important yeasts.</title>
        <authorList>
            <person name="Riley R."/>
            <person name="Haridas S."/>
            <person name="Wolfe K.H."/>
            <person name="Lopes M.R."/>
            <person name="Hittinger C.T."/>
            <person name="Goeker M."/>
            <person name="Salamov A.A."/>
            <person name="Wisecaver J.H."/>
            <person name="Long T.M."/>
            <person name="Calvey C.H."/>
            <person name="Aerts A.L."/>
            <person name="Barry K.W."/>
            <person name="Choi C."/>
            <person name="Clum A."/>
            <person name="Coughlan A.Y."/>
            <person name="Deshpande S."/>
            <person name="Douglass A.P."/>
            <person name="Hanson S.J."/>
            <person name="Klenk H.-P."/>
            <person name="LaButti K.M."/>
            <person name="Lapidus A."/>
            <person name="Lindquist E.A."/>
            <person name="Lipzen A.M."/>
            <person name="Meier-Kolthoff J.P."/>
            <person name="Ohm R.A."/>
            <person name="Otillar R.P."/>
            <person name="Pangilinan J.L."/>
            <person name="Peng Y."/>
            <person name="Rokas A."/>
            <person name="Rosa C.A."/>
            <person name="Scheuner C."/>
            <person name="Sibirny A.A."/>
            <person name="Slot J.C."/>
            <person name="Stielow J.B."/>
            <person name="Sun H."/>
            <person name="Kurtzman C.P."/>
            <person name="Blackwell M."/>
            <person name="Grigoriev I.V."/>
            <person name="Jeffries T.W."/>
        </authorList>
    </citation>
    <scope>NUCLEOTIDE SEQUENCE [LARGE SCALE GENOMIC DNA]</scope>
    <source>
        <strain evidence="4">ATCC 58044 / CBS 1984 / NCYC 433 / NRRL Y-366-8</strain>
    </source>
</reference>